<dbReference type="GO" id="GO:0000155">
    <property type="term" value="F:phosphorelay sensor kinase activity"/>
    <property type="evidence" value="ECO:0007669"/>
    <property type="project" value="InterPro"/>
</dbReference>
<dbReference type="CDD" id="cd00088">
    <property type="entry name" value="HPT"/>
    <property type="match status" value="1"/>
</dbReference>
<feature type="region of interest" description="Disordered" evidence="3">
    <location>
        <begin position="297"/>
        <end position="321"/>
    </location>
</feature>
<dbReference type="SMART" id="SM01231">
    <property type="entry name" value="H-kinase_dim"/>
    <property type="match status" value="1"/>
</dbReference>
<evidence type="ECO:0000256" key="3">
    <source>
        <dbReference type="SAM" id="MobiDB-lite"/>
    </source>
</evidence>
<dbReference type="Gene3D" id="1.10.287.560">
    <property type="entry name" value="Histidine kinase CheA-like, homodimeric domain"/>
    <property type="match status" value="1"/>
</dbReference>
<proteinExistence type="predicted"/>
<sequence length="373" mass="40297">MVASTPSPAETFLQEAAELLDDLEAALLDLEHDPLNSELINRAFRALHTIKGSGAMFGFDAVAEFTHHVEGAFQKVRDGQQSISSRLIAATLEAEDHIRDLLAHNNDVERGERLTQTFLSLMAGGVVATSAPERPAVATNGANADGTDGDGQPRRWHIRCRLAPQTMAFGTNPLVLLDDLRALGECVVVALPDGIPTLDHMDPLCCYMEWDIFLSTAHPKTAIEDVFLFVMDDSEISITPLDDKTVSPLLGEILIARGDVPREVVEETVAQQRPLGQMLVKAGAVSPERVVSALVQQHHETRKPAATPASAPAAPDSGHGSVRVQAERLDSLMDQVGELVIAQARLRQLAAGSDDILLRAISEDIERLSADLR</sequence>
<gene>
    <name evidence="5" type="ORF">SAMN05421779_11055</name>
</gene>
<accession>A0A1N7Q4K1</accession>
<dbReference type="PANTHER" id="PTHR43395">
    <property type="entry name" value="SENSOR HISTIDINE KINASE CHEA"/>
    <property type="match status" value="1"/>
</dbReference>
<feature type="non-terminal residue" evidence="5">
    <location>
        <position position="373"/>
    </location>
</feature>
<feature type="modified residue" description="Phosphohistidine" evidence="2">
    <location>
        <position position="48"/>
    </location>
</feature>
<evidence type="ECO:0000313" key="5">
    <source>
        <dbReference type="EMBL" id="SIT17820.1"/>
    </source>
</evidence>
<dbReference type="SUPFAM" id="SSF47226">
    <property type="entry name" value="Histidine-containing phosphotransfer domain, HPT domain"/>
    <property type="match status" value="1"/>
</dbReference>
<feature type="domain" description="HPt" evidence="4">
    <location>
        <begin position="1"/>
        <end position="105"/>
    </location>
</feature>
<dbReference type="InterPro" id="IPR004105">
    <property type="entry name" value="CheA-like_dim"/>
</dbReference>
<evidence type="ECO:0000256" key="2">
    <source>
        <dbReference type="PROSITE-ProRule" id="PRU00110"/>
    </source>
</evidence>
<dbReference type="RefSeq" id="WP_175617129.1">
    <property type="nucleotide sequence ID" value="NZ_FTOA01000010.1"/>
</dbReference>
<evidence type="ECO:0000313" key="6">
    <source>
        <dbReference type="Proteomes" id="UP000185678"/>
    </source>
</evidence>
<dbReference type="Proteomes" id="UP000185678">
    <property type="component" value="Unassembled WGS sequence"/>
</dbReference>
<dbReference type="InterPro" id="IPR051315">
    <property type="entry name" value="Bact_Chemotaxis_CheA"/>
</dbReference>
<dbReference type="InterPro" id="IPR037006">
    <property type="entry name" value="CheA-like_homodim_sf"/>
</dbReference>
<keyword evidence="5" id="KW-0808">Transferase</keyword>
<keyword evidence="1" id="KW-0902">Two-component regulatory system</keyword>
<protein>
    <submittedName>
        <fullName evidence="5">Two-component system, chemotaxis family, sensor kinase CheA</fullName>
    </submittedName>
</protein>
<dbReference type="EMBL" id="FTOA01000010">
    <property type="protein sequence ID" value="SIT17820.1"/>
    <property type="molecule type" value="Genomic_DNA"/>
</dbReference>
<feature type="compositionally biased region" description="Low complexity" evidence="3">
    <location>
        <begin position="304"/>
        <end position="315"/>
    </location>
</feature>
<keyword evidence="6" id="KW-1185">Reference proteome</keyword>
<dbReference type="SUPFAM" id="SSF47384">
    <property type="entry name" value="Homodimeric domain of signal transducing histidine kinase"/>
    <property type="match status" value="1"/>
</dbReference>
<dbReference type="PROSITE" id="PS50894">
    <property type="entry name" value="HPT"/>
    <property type="match status" value="1"/>
</dbReference>
<keyword evidence="2" id="KW-0597">Phosphoprotein</keyword>
<dbReference type="Pfam" id="PF02895">
    <property type="entry name" value="H-kinase_dim"/>
    <property type="match status" value="1"/>
</dbReference>
<dbReference type="InterPro" id="IPR036641">
    <property type="entry name" value="HPT_dom_sf"/>
</dbReference>
<dbReference type="Pfam" id="PF01627">
    <property type="entry name" value="Hpt"/>
    <property type="match status" value="1"/>
</dbReference>
<dbReference type="AlphaFoldDB" id="A0A1N7Q4K1"/>
<reference evidence="5 6" key="1">
    <citation type="submission" date="2017-01" db="EMBL/GenBank/DDBJ databases">
        <authorList>
            <person name="Mah S.A."/>
            <person name="Swanson W.J."/>
            <person name="Moy G.W."/>
            <person name="Vacquier V.D."/>
        </authorList>
    </citation>
    <scope>NUCLEOTIDE SEQUENCE [LARGE SCALE GENOMIC DNA]</scope>
    <source>
        <strain evidence="5 6">DSM 11589</strain>
    </source>
</reference>
<name>A0A1N7Q4K1_9PROT</name>
<keyword evidence="5" id="KW-0418">Kinase</keyword>
<evidence type="ECO:0000256" key="1">
    <source>
        <dbReference type="ARBA" id="ARBA00023012"/>
    </source>
</evidence>
<dbReference type="GO" id="GO:0005737">
    <property type="term" value="C:cytoplasm"/>
    <property type="evidence" value="ECO:0007669"/>
    <property type="project" value="InterPro"/>
</dbReference>
<dbReference type="SMART" id="SM00073">
    <property type="entry name" value="HPT"/>
    <property type="match status" value="1"/>
</dbReference>
<evidence type="ECO:0000259" key="4">
    <source>
        <dbReference type="PROSITE" id="PS50894"/>
    </source>
</evidence>
<dbReference type="PANTHER" id="PTHR43395:SF10">
    <property type="entry name" value="CHEMOTAXIS PROTEIN CHEA"/>
    <property type="match status" value="1"/>
</dbReference>
<dbReference type="GO" id="GO:0006935">
    <property type="term" value="P:chemotaxis"/>
    <property type="evidence" value="ECO:0007669"/>
    <property type="project" value="InterPro"/>
</dbReference>
<dbReference type="Gene3D" id="1.20.120.160">
    <property type="entry name" value="HPT domain"/>
    <property type="match status" value="1"/>
</dbReference>
<dbReference type="InterPro" id="IPR008207">
    <property type="entry name" value="Sig_transdc_His_kin_Hpt_dom"/>
</dbReference>
<dbReference type="STRING" id="80876.SAMN05421779_11055"/>
<organism evidence="5 6">
    <name type="scientific">Insolitispirillum peregrinum</name>
    <dbReference type="NCBI Taxonomy" id="80876"/>
    <lineage>
        <taxon>Bacteria</taxon>
        <taxon>Pseudomonadati</taxon>
        <taxon>Pseudomonadota</taxon>
        <taxon>Alphaproteobacteria</taxon>
        <taxon>Rhodospirillales</taxon>
        <taxon>Novispirillaceae</taxon>
        <taxon>Insolitispirillum</taxon>
    </lineage>
</organism>
<dbReference type="InterPro" id="IPR036097">
    <property type="entry name" value="HisK_dim/P_sf"/>
</dbReference>